<dbReference type="OrthoDB" id="4567542at2"/>
<dbReference type="Pfam" id="PF05610">
    <property type="entry name" value="DUF779"/>
    <property type="match status" value="1"/>
</dbReference>
<feature type="region of interest" description="Disordered" evidence="1">
    <location>
        <begin position="113"/>
        <end position="171"/>
    </location>
</feature>
<dbReference type="STRING" id="1538463.B0T36_07145"/>
<evidence type="ECO:0000256" key="1">
    <source>
        <dbReference type="SAM" id="MobiDB-lite"/>
    </source>
</evidence>
<dbReference type="AlphaFoldDB" id="A0A1V2TKM6"/>
<evidence type="ECO:0000313" key="2">
    <source>
        <dbReference type="EMBL" id="ONM50087.1"/>
    </source>
</evidence>
<dbReference type="EMBL" id="MUMY01000002">
    <property type="protein sequence ID" value="ONM50087.1"/>
    <property type="molecule type" value="Genomic_DNA"/>
</dbReference>
<protein>
    <recommendedName>
        <fullName evidence="4">DUF779 domain-containing protein</fullName>
    </recommendedName>
</protein>
<dbReference type="RefSeq" id="WP_077114907.1">
    <property type="nucleotide sequence ID" value="NZ_MUKP01000002.1"/>
</dbReference>
<proteinExistence type="predicted"/>
<gene>
    <name evidence="2" type="ORF">B0T46_03050</name>
</gene>
<dbReference type="InterPro" id="IPR008497">
    <property type="entry name" value="DUF779"/>
</dbReference>
<dbReference type="Proteomes" id="UP000188836">
    <property type="component" value="Unassembled WGS sequence"/>
</dbReference>
<evidence type="ECO:0000313" key="3">
    <source>
        <dbReference type="Proteomes" id="UP000188836"/>
    </source>
</evidence>
<keyword evidence="3" id="KW-1185">Reference proteome</keyword>
<reference evidence="2 3" key="1">
    <citation type="journal article" date="2016" name="Antonie Van Leeuwenhoek">
        <title>Nocardia donostiensis sp. nov., isolated from human respiratory specimens.</title>
        <authorList>
            <person name="Ercibengoa M."/>
            <person name="Bell M."/>
            <person name="Marimon J.M."/>
            <person name="Humrighouse B."/>
            <person name="Klenk H.P."/>
            <person name="Potter G."/>
            <person name="Perez-Trallero E."/>
        </authorList>
    </citation>
    <scope>NUCLEOTIDE SEQUENCE [LARGE SCALE GENOMIC DNA]</scope>
    <source>
        <strain evidence="2 3">X1655</strain>
    </source>
</reference>
<accession>A0A1V2TKM6</accession>
<feature type="compositionally biased region" description="Polar residues" evidence="1">
    <location>
        <begin position="121"/>
        <end position="135"/>
    </location>
</feature>
<name>A0A1V2TKM6_9NOCA</name>
<comment type="caution">
    <text evidence="2">The sequence shown here is derived from an EMBL/GenBank/DDBJ whole genome shotgun (WGS) entry which is preliminary data.</text>
</comment>
<sequence length="171" mass="18524">MAYRSDRVAVTDRARNALRALIEDHGPVLLYLSSAATDDHAPDWLPAREFRAATEDVLFGRLAWHTELWMSPERCALFERKHLTVDVFAETDLAAPADVRFTIRARRLSASEAAEITTEAPRTTVQRRPLTSTGGSLSGRAGNADRVRASSAPAATPPAEPAAADRDSGTG</sequence>
<evidence type="ECO:0008006" key="4">
    <source>
        <dbReference type="Google" id="ProtNLM"/>
    </source>
</evidence>
<organism evidence="2 3">
    <name type="scientific">Nocardia donostiensis</name>
    <dbReference type="NCBI Taxonomy" id="1538463"/>
    <lineage>
        <taxon>Bacteria</taxon>
        <taxon>Bacillati</taxon>
        <taxon>Actinomycetota</taxon>
        <taxon>Actinomycetes</taxon>
        <taxon>Mycobacteriales</taxon>
        <taxon>Nocardiaceae</taxon>
        <taxon>Nocardia</taxon>
    </lineage>
</organism>